<feature type="compositionally biased region" description="Basic and acidic residues" evidence="1">
    <location>
        <begin position="1"/>
        <end position="12"/>
    </location>
</feature>
<name>A0A852RU51_9ACTN</name>
<dbReference type="Proteomes" id="UP000582231">
    <property type="component" value="Unassembled WGS sequence"/>
</dbReference>
<keyword evidence="3" id="KW-1185">Reference proteome</keyword>
<protein>
    <submittedName>
        <fullName evidence="2">Uncharacterized protein</fullName>
    </submittedName>
</protein>
<dbReference type="EMBL" id="JACCBF010000001">
    <property type="protein sequence ID" value="NYD31424.1"/>
    <property type="molecule type" value="Genomic_DNA"/>
</dbReference>
<proteinExistence type="predicted"/>
<organism evidence="2 3">
    <name type="scientific">Nocardioides kongjuensis</name>
    <dbReference type="NCBI Taxonomy" id="349522"/>
    <lineage>
        <taxon>Bacteria</taxon>
        <taxon>Bacillati</taxon>
        <taxon>Actinomycetota</taxon>
        <taxon>Actinomycetes</taxon>
        <taxon>Propionibacteriales</taxon>
        <taxon>Nocardioidaceae</taxon>
        <taxon>Nocardioides</taxon>
    </lineage>
</organism>
<reference evidence="2 3" key="1">
    <citation type="submission" date="2020-07" db="EMBL/GenBank/DDBJ databases">
        <title>Sequencing the genomes of 1000 actinobacteria strains.</title>
        <authorList>
            <person name="Klenk H.-P."/>
        </authorList>
    </citation>
    <scope>NUCLEOTIDE SEQUENCE [LARGE SCALE GENOMIC DNA]</scope>
    <source>
        <strain evidence="2 3">DSM 19082</strain>
    </source>
</reference>
<accession>A0A852RU51</accession>
<feature type="region of interest" description="Disordered" evidence="1">
    <location>
        <begin position="1"/>
        <end position="67"/>
    </location>
</feature>
<feature type="compositionally biased region" description="Basic and acidic residues" evidence="1">
    <location>
        <begin position="41"/>
        <end position="53"/>
    </location>
</feature>
<dbReference type="AlphaFoldDB" id="A0A852RU51"/>
<evidence type="ECO:0000256" key="1">
    <source>
        <dbReference type="SAM" id="MobiDB-lite"/>
    </source>
</evidence>
<gene>
    <name evidence="2" type="ORF">BJ958_002970</name>
</gene>
<comment type="caution">
    <text evidence="2">The sequence shown here is derived from an EMBL/GenBank/DDBJ whole genome shotgun (WGS) entry which is preliminary data.</text>
</comment>
<evidence type="ECO:0000313" key="2">
    <source>
        <dbReference type="EMBL" id="NYD31424.1"/>
    </source>
</evidence>
<sequence>MANRPDPQESEHAPQGQVSEVGNLDDAGEVESPSDAVAGHPTDRDVQEGKAGPDARTGNQDEEEERR</sequence>
<dbReference type="RefSeq" id="WP_179727612.1">
    <property type="nucleotide sequence ID" value="NZ_BAABEF010000001.1"/>
</dbReference>
<evidence type="ECO:0000313" key="3">
    <source>
        <dbReference type="Proteomes" id="UP000582231"/>
    </source>
</evidence>